<feature type="chain" id="PRO_5045763743" evidence="2">
    <location>
        <begin position="21"/>
        <end position="305"/>
    </location>
</feature>
<sequence length="305" mass="32062">MVQGRRPAAMLLMLSLLPLASCGGSEQADPAEETGQSPASPDSAPDGDDGGGEDGRGDGDADDEARTAEPDATQTEGETDADGDSTASPDSDDSSDGAPLPDGVEPVEDSELPGQSVATYYSRDGVHSEVIRVAYDDSLNVRALPGVVEDQIAQLDPDETAELAGRERLLGSNPWAEITLDDGVGWVNTYYLGFLGESEDLTEDYSDLGPTADPAVLVDMVAARAATVGRDDTRYPYWTVTGAPAESQREDESQQWSIDLTMPGDDAALGVRLVVDLQAEGEAYSVAEVESIEICRRGVSEGNCL</sequence>
<dbReference type="Gene3D" id="2.30.30.40">
    <property type="entry name" value="SH3 Domains"/>
    <property type="match status" value="1"/>
</dbReference>
<keyword evidence="2" id="KW-0732">Signal</keyword>
<reference evidence="3 4" key="1">
    <citation type="submission" date="2023-09" db="EMBL/GenBank/DDBJ databases">
        <title>Description of three actinobacteria isolated from air of manufacturing shop in a pharmaceutical factory.</title>
        <authorList>
            <person name="Zhang D.-F."/>
        </authorList>
    </citation>
    <scope>NUCLEOTIDE SEQUENCE [LARGE SCALE GENOMIC DNA]</scope>
    <source>
        <strain evidence="3 4">LY-0111</strain>
    </source>
</reference>
<evidence type="ECO:0000313" key="3">
    <source>
        <dbReference type="EMBL" id="MDR8018790.1"/>
    </source>
</evidence>
<comment type="caution">
    <text evidence="3">The sequence shown here is derived from an EMBL/GenBank/DDBJ whole genome shotgun (WGS) entry which is preliminary data.</text>
</comment>
<name>A0ABU2DR54_9MICC</name>
<feature type="signal peptide" evidence="2">
    <location>
        <begin position="1"/>
        <end position="20"/>
    </location>
</feature>
<feature type="region of interest" description="Disordered" evidence="1">
    <location>
        <begin position="21"/>
        <end position="114"/>
    </location>
</feature>
<dbReference type="RefSeq" id="WP_310547783.1">
    <property type="nucleotide sequence ID" value="NZ_JAVKGR010000003.1"/>
</dbReference>
<gene>
    <name evidence="3" type="ORF">RIL96_04335</name>
</gene>
<evidence type="ECO:0000256" key="2">
    <source>
        <dbReference type="SAM" id="SignalP"/>
    </source>
</evidence>
<keyword evidence="4" id="KW-1185">Reference proteome</keyword>
<evidence type="ECO:0000313" key="4">
    <source>
        <dbReference type="Proteomes" id="UP001251870"/>
    </source>
</evidence>
<dbReference type="EMBL" id="JAVKGR010000003">
    <property type="protein sequence ID" value="MDR8018790.1"/>
    <property type="molecule type" value="Genomic_DNA"/>
</dbReference>
<accession>A0ABU2DR54</accession>
<dbReference type="Proteomes" id="UP001251870">
    <property type="component" value="Unassembled WGS sequence"/>
</dbReference>
<protein>
    <submittedName>
        <fullName evidence="3">SH3 domain-containing protein</fullName>
    </submittedName>
</protein>
<organism evidence="3 4">
    <name type="scientific">Nesterenkonia aerolata</name>
    <dbReference type="NCBI Taxonomy" id="3074079"/>
    <lineage>
        <taxon>Bacteria</taxon>
        <taxon>Bacillati</taxon>
        <taxon>Actinomycetota</taxon>
        <taxon>Actinomycetes</taxon>
        <taxon>Micrococcales</taxon>
        <taxon>Micrococcaceae</taxon>
        <taxon>Nesterenkonia</taxon>
    </lineage>
</organism>
<proteinExistence type="predicted"/>
<evidence type="ECO:0000256" key="1">
    <source>
        <dbReference type="SAM" id="MobiDB-lite"/>
    </source>
</evidence>
<feature type="compositionally biased region" description="Basic and acidic residues" evidence="1">
    <location>
        <begin position="53"/>
        <end position="69"/>
    </location>
</feature>